<accession>A0A1H8RUU9</accession>
<organism evidence="3 4">
    <name type="scientific">Halogranum amylolyticum</name>
    <dbReference type="NCBI Taxonomy" id="660520"/>
    <lineage>
        <taxon>Archaea</taxon>
        <taxon>Methanobacteriati</taxon>
        <taxon>Methanobacteriota</taxon>
        <taxon>Stenosarchaea group</taxon>
        <taxon>Halobacteria</taxon>
        <taxon>Halobacteriales</taxon>
        <taxon>Haloferacaceae</taxon>
    </lineage>
</organism>
<sequence>MSTESHNRLRSIVRSVVHTGSVVHVVLEGPDGELFTTLLTAAAVDRLDLGPGDELEATMQVAEVAVDGRRAQPVRRHVPARTLHGGVELSRAAV</sequence>
<keyword evidence="4" id="KW-1185">Reference proteome</keyword>
<proteinExistence type="predicted"/>
<comment type="subcellular location">
    <subcellularLocation>
        <location evidence="1">Cell membrane</location>
        <topology evidence="1">Peripheral membrane protein</topology>
    </subcellularLocation>
</comment>
<evidence type="ECO:0000313" key="4">
    <source>
        <dbReference type="Proteomes" id="UP000199126"/>
    </source>
</evidence>
<dbReference type="Gene3D" id="2.40.50.100">
    <property type="match status" value="1"/>
</dbReference>
<dbReference type="AlphaFoldDB" id="A0A1H8RUU9"/>
<dbReference type="OrthoDB" id="307466at2157"/>
<reference evidence="4" key="1">
    <citation type="submission" date="2016-10" db="EMBL/GenBank/DDBJ databases">
        <authorList>
            <person name="Varghese N."/>
            <person name="Submissions S."/>
        </authorList>
    </citation>
    <scope>NUCLEOTIDE SEQUENCE [LARGE SCALE GENOMIC DNA]</scope>
    <source>
        <strain evidence="4">CGMCC 1.10121</strain>
    </source>
</reference>
<dbReference type="EMBL" id="FODV01000004">
    <property type="protein sequence ID" value="SEO70439.1"/>
    <property type="molecule type" value="Genomic_DNA"/>
</dbReference>
<evidence type="ECO:0000259" key="2">
    <source>
        <dbReference type="Pfam" id="PF03459"/>
    </source>
</evidence>
<name>A0A1H8RUU9_9EURY</name>
<dbReference type="Pfam" id="PF03459">
    <property type="entry name" value="TOBE"/>
    <property type="match status" value="1"/>
</dbReference>
<dbReference type="GO" id="GO:0005886">
    <property type="term" value="C:plasma membrane"/>
    <property type="evidence" value="ECO:0007669"/>
    <property type="project" value="UniProtKB-SubCell"/>
</dbReference>
<evidence type="ECO:0000256" key="1">
    <source>
        <dbReference type="ARBA" id="ARBA00004202"/>
    </source>
</evidence>
<dbReference type="Proteomes" id="UP000199126">
    <property type="component" value="Unassembled WGS sequence"/>
</dbReference>
<protein>
    <submittedName>
        <fullName evidence="3">Molybdopterin-binding protein</fullName>
    </submittedName>
</protein>
<gene>
    <name evidence="3" type="ORF">SAMN04487948_104268</name>
</gene>
<dbReference type="InterPro" id="IPR008995">
    <property type="entry name" value="Mo/tungstate-bd_C_term_dom"/>
</dbReference>
<feature type="domain" description="Transport-associated OB type 1" evidence="2">
    <location>
        <begin position="6"/>
        <end position="64"/>
    </location>
</feature>
<evidence type="ECO:0000313" key="3">
    <source>
        <dbReference type="EMBL" id="SEO70439.1"/>
    </source>
</evidence>
<dbReference type="InterPro" id="IPR005116">
    <property type="entry name" value="Transp-assoc_OB_typ1"/>
</dbReference>
<dbReference type="SUPFAM" id="SSF50331">
    <property type="entry name" value="MOP-like"/>
    <property type="match status" value="1"/>
</dbReference>